<dbReference type="Pfam" id="PF00553">
    <property type="entry name" value="CBM_2"/>
    <property type="match status" value="1"/>
</dbReference>
<dbReference type="EMBL" id="CP000934">
    <property type="protein sequence ID" value="ACE86181.1"/>
    <property type="molecule type" value="Genomic_DNA"/>
</dbReference>
<dbReference type="PROSITE" id="PS51173">
    <property type="entry name" value="CBM2"/>
    <property type="match status" value="1"/>
</dbReference>
<dbReference type="GO" id="GO:0005975">
    <property type="term" value="P:carbohydrate metabolic process"/>
    <property type="evidence" value="ECO:0007669"/>
    <property type="project" value="InterPro"/>
</dbReference>
<evidence type="ECO:0000256" key="2">
    <source>
        <dbReference type="SAM" id="SignalP"/>
    </source>
</evidence>
<organism evidence="4 5">
    <name type="scientific">Cellvibrio japonicus (strain Ueda107)</name>
    <name type="common">Pseudomonas fluorescens subsp. cellulosa</name>
    <dbReference type="NCBI Taxonomy" id="498211"/>
    <lineage>
        <taxon>Bacteria</taxon>
        <taxon>Pseudomonadati</taxon>
        <taxon>Pseudomonadota</taxon>
        <taxon>Gammaproteobacteria</taxon>
        <taxon>Cellvibrionales</taxon>
        <taxon>Cellvibrionaceae</taxon>
        <taxon>Cellvibrio</taxon>
    </lineage>
</organism>
<keyword evidence="1" id="KW-1015">Disulfide bond</keyword>
<reference evidence="4 5" key="1">
    <citation type="journal article" date="2008" name="J. Bacteriol.">
        <title>Insights into plant cell wall degradation from the genome sequence of the soil bacterium Cellvibrio japonicus.</title>
        <authorList>
            <person name="Deboy R.T."/>
            <person name="Mongodin E.F."/>
            <person name="Fouts D.E."/>
            <person name="Tailford L.E."/>
            <person name="Khouri H."/>
            <person name="Emerson J.B."/>
            <person name="Mohamoud Y."/>
            <person name="Watkins K."/>
            <person name="Henrissat B."/>
            <person name="Gilbert H.J."/>
            <person name="Nelson K.E."/>
        </authorList>
    </citation>
    <scope>NUCLEOTIDE SEQUENCE [LARGE SCALE GENOMIC DNA]</scope>
    <source>
        <strain evidence="4 5">Ueda107</strain>
    </source>
</reference>
<dbReference type="GO" id="GO:0030247">
    <property type="term" value="F:polysaccharide binding"/>
    <property type="evidence" value="ECO:0007669"/>
    <property type="project" value="UniProtKB-UniRule"/>
</dbReference>
<dbReference type="InterPro" id="IPR008965">
    <property type="entry name" value="CBM2/CBM3_carb-bd_dom_sf"/>
</dbReference>
<dbReference type="InterPro" id="IPR045690">
    <property type="entry name" value="DUF6055"/>
</dbReference>
<dbReference type="HOGENOM" id="CLU_014392_1_0_6"/>
<evidence type="ECO:0000256" key="1">
    <source>
        <dbReference type="ARBA" id="ARBA00023157"/>
    </source>
</evidence>
<evidence type="ECO:0000259" key="3">
    <source>
        <dbReference type="PROSITE" id="PS51173"/>
    </source>
</evidence>
<feature type="signal peptide" evidence="2">
    <location>
        <begin position="1"/>
        <end position="28"/>
    </location>
</feature>
<dbReference type="SMART" id="SM00637">
    <property type="entry name" value="CBD_II"/>
    <property type="match status" value="1"/>
</dbReference>
<dbReference type="eggNOG" id="COG0663">
    <property type="taxonomic scope" value="Bacteria"/>
</dbReference>
<keyword evidence="5" id="KW-1185">Reference proteome</keyword>
<dbReference type="InterPro" id="IPR001919">
    <property type="entry name" value="CBD2"/>
</dbReference>
<dbReference type="AlphaFoldDB" id="B3PKK1"/>
<protein>
    <submittedName>
        <fullName evidence="4">Carbohydrate binding protein, putative, cbp2F</fullName>
    </submittedName>
</protein>
<dbReference type="SUPFAM" id="SSF49384">
    <property type="entry name" value="Carbohydrate-binding domain"/>
    <property type="match status" value="1"/>
</dbReference>
<keyword evidence="2" id="KW-0732">Signal</keyword>
<gene>
    <name evidence="4" type="primary">cbp2F</name>
    <name evidence="4" type="ordered locus">CJA_2469</name>
</gene>
<dbReference type="STRING" id="498211.CJA_2469"/>
<proteinExistence type="predicted"/>
<dbReference type="CAZy" id="CBM2">
    <property type="family name" value="Carbohydrate-Binding Module Family 2"/>
</dbReference>
<accession>B3PKK1</accession>
<dbReference type="KEGG" id="cja:CJA_2469"/>
<feature type="chain" id="PRO_5002796638" evidence="2">
    <location>
        <begin position="29"/>
        <end position="801"/>
    </location>
</feature>
<dbReference type="Pfam" id="PF19527">
    <property type="entry name" value="DUF6055"/>
    <property type="match status" value="1"/>
</dbReference>
<dbReference type="eggNOG" id="COG3693">
    <property type="taxonomic scope" value="Bacteria"/>
</dbReference>
<dbReference type="InterPro" id="IPR012291">
    <property type="entry name" value="CBM2_carb-bd_dom_sf"/>
</dbReference>
<evidence type="ECO:0000313" key="5">
    <source>
        <dbReference type="Proteomes" id="UP000001036"/>
    </source>
</evidence>
<dbReference type="RefSeq" id="WP_012488066.1">
    <property type="nucleotide sequence ID" value="NC_010995.1"/>
</dbReference>
<sequence length="801" mass="86363">MTSTTAIWRRLSLLGVAGFLVACGGVNAQVSQSASCQYVVTNEWNTGLTAEIRITNTGANAINGWSVNWQYATNRISNSWNANITGNNPYAASNLSWNAQIPVGQTVAFGLQVNKNGAIAELPAVTGGVCGSLASSQASSIVSSVASSSSSVVVSSSSSSVSVSSSSRSSSSVSSSVVSSASSSLAVVSSSSSSRASSVSSSVASSVMACVTPRTDNQWAGASCATQVNNCVSGTWLAPRDGGETRAPLRLETEHFAFYWSDGTNITMANAQAASVTLEAIWDSYFGSPIYFPEPYCNSTQKYKAAVHFDNQFPLWGGGWSRNGINYMGMWVGPGAASDPWGLAHEFMHGVQAMTQGFGDCGGVGCWIYESHANWMPHQIFNTNVHCSEMLVNMPHLYYGNTRNRYCNWQFFEFIKDKYCHTAVNQMWTYNAPAGQRDPWQKLMLSQSWNIEQLNDRFGEWAMHNVTWDYKSPNGTDQGNVYRQQYGAINSEPGNYTARRLRLTQLEALDSNWAQNRRFASPYYWAPQRWGYNVIQLFPEAGAANIQVKFRGVVQSGANSGWRWGLVSTNAAMTQARYTELQRGVDGELNLCITPGENVFLVIVTTPTQYQKITWDNPADGRAYPSIYRYPYMVEVQGAWPQGFRNGQRDACPNGTVRHSNGGGCAPASTPGSVYVGPYAKILGGSVTGSARIEDQATVVNGTVSGGTVGALSLIGVASHPHHGASSFGVSGSARVLGTFYPLGWFGSNQSVSGTATLLGDLEFIASSKTSNTFYGFVPNDWNGVSSVTEVTIAPPYTWRP</sequence>
<evidence type="ECO:0000313" key="4">
    <source>
        <dbReference type="EMBL" id="ACE86181.1"/>
    </source>
</evidence>
<feature type="domain" description="CBM2" evidence="3">
    <location>
        <begin position="29"/>
        <end position="133"/>
    </location>
</feature>
<dbReference type="Proteomes" id="UP000001036">
    <property type="component" value="Chromosome"/>
</dbReference>
<dbReference type="GO" id="GO:0004553">
    <property type="term" value="F:hydrolase activity, hydrolyzing O-glycosyl compounds"/>
    <property type="evidence" value="ECO:0007669"/>
    <property type="project" value="InterPro"/>
</dbReference>
<dbReference type="Gene3D" id="2.60.40.290">
    <property type="match status" value="1"/>
</dbReference>
<name>B3PKK1_CELJU</name>